<dbReference type="FunFam" id="3.40.50.300:FF:000483">
    <property type="entry name" value="Sensor histidine kinase KdpD"/>
    <property type="match status" value="1"/>
</dbReference>
<proteinExistence type="predicted"/>
<dbReference type="CDD" id="cd00075">
    <property type="entry name" value="HATPase"/>
    <property type="match status" value="1"/>
</dbReference>
<dbReference type="Pfam" id="PF02702">
    <property type="entry name" value="KdpD"/>
    <property type="match status" value="1"/>
</dbReference>
<dbReference type="InterPro" id="IPR036097">
    <property type="entry name" value="HisK_dim/P_sf"/>
</dbReference>
<dbReference type="PANTHER" id="PTHR45569">
    <property type="entry name" value="SENSOR PROTEIN KDPD"/>
    <property type="match status" value="1"/>
</dbReference>
<comment type="catalytic activity">
    <reaction evidence="1">
        <text>ATP + protein L-histidine = ADP + protein N-phospho-L-histidine.</text>
        <dbReference type="EC" id="2.7.13.3"/>
    </reaction>
</comment>
<dbReference type="InterPro" id="IPR029016">
    <property type="entry name" value="GAF-like_dom_sf"/>
</dbReference>
<dbReference type="InterPro" id="IPR006016">
    <property type="entry name" value="UspA"/>
</dbReference>
<dbReference type="AlphaFoldDB" id="A0AAE3HMJ3"/>
<accession>A0AAE3HMJ3</accession>
<dbReference type="Gene3D" id="3.40.50.300">
    <property type="entry name" value="P-loop containing nucleotide triphosphate hydrolases"/>
    <property type="match status" value="1"/>
</dbReference>
<keyword evidence="6 13" id="KW-0812">Transmembrane</keyword>
<gene>
    <name evidence="15" type="ORF">J2T55_002666</name>
</gene>
<dbReference type="SMART" id="SM00387">
    <property type="entry name" value="HATPase_c"/>
    <property type="match status" value="1"/>
</dbReference>
<keyword evidence="5 15" id="KW-0808">Transferase</keyword>
<sequence>MNTEASNRPDPQALLSRVKQDRRGALKIFIGASPGVGKTYKMLEAAHEAAREGTDIVIGIVESHGRQETEALCEELESVPTMTISYRDAQFQEMDLDTIVKRSPSVVLVDELAHRNIPGTRHPRRYQDIEELLDHGIDVWTTINIQHLESLNDVVARITGVRMRETVPDQLISGAQDLVLVDLTPNELIERLKQGKVYVPDQARAALDGFFSPSNLAALRELVFQTVAERLDRDVSDTMRSHGIKGPWPIRTRILVAIDGLGNGPELVRFARRLADRRQARWSVVFVDRGDIDPEQRAGVQRVFELAERLGGETVTLRGYDPVAEILAYARDQNVSTLVVGRSRERPLAGFLGLTLSQRLLRQGDGFEISFVPSQISRSGGVKRRFHHILSPRDYTFAAAIVAAAVIISAIIDPLLPLANLSLVFMTAVLLVAVRTGMRLALITVVASALAYNFFFTEPRYTFVMDHPHELLTVGFFLIIGLIGGQLAGRLRNQVIALRQSNEQTQTLLSLNRRLAAAIDLPTVYREAATVIMRQLHLQVVILIPDDEGQLTITETSEEDIQLSDKAWSAADWGYHHQQSSGFQTDTLAGIEWRFFPLLLDDEQFGMLGVRRPDEPLQNGQIDLIEAMTSQVSLAMARSRLATSLEQAKVTEEMERLRSALLSSVSHDLRTPLSSMIGAASSLQSLHDTLSDTDRLELLDSVISEGNRLDRYIQNLLDMTRLGHGTLKLARDWIGFDDILNSAIRRTRELLQSYKVSRDIDPELPLLYVHAALIEQALVNVIENAAKFSPDDGEIHIKAWCEDEQLIITITDDGPGIPPDQRKAVFDMFFTGGEGDLGKHGSGLGLAICSGMIGAHGGHIEALDGPHGNGTTIAIYLPIVTPSDETKQANE</sequence>
<feature type="transmembrane region" description="Helical" evidence="13">
    <location>
        <begin position="439"/>
        <end position="456"/>
    </location>
</feature>
<dbReference type="Gene3D" id="1.10.287.130">
    <property type="match status" value="1"/>
</dbReference>
<dbReference type="InterPro" id="IPR052023">
    <property type="entry name" value="Histidine_kinase_KdpD"/>
</dbReference>
<comment type="caution">
    <text evidence="15">The sequence shown here is derived from an EMBL/GenBank/DDBJ whole genome shotgun (WGS) entry which is preliminary data.</text>
</comment>
<dbReference type="PROSITE" id="PS50109">
    <property type="entry name" value="HIS_KIN"/>
    <property type="match status" value="1"/>
</dbReference>
<keyword evidence="8 15" id="KW-0418">Kinase</keyword>
<dbReference type="Gene3D" id="1.20.120.620">
    <property type="entry name" value="Backbone structure of the membrane domain of e. Coli histidine kinase receptor kdpd"/>
    <property type="match status" value="1"/>
</dbReference>
<dbReference type="SUPFAM" id="SSF55781">
    <property type="entry name" value="GAF domain-like"/>
    <property type="match status" value="1"/>
</dbReference>
<dbReference type="SMART" id="SM00388">
    <property type="entry name" value="HisKA"/>
    <property type="match status" value="1"/>
</dbReference>
<dbReference type="PANTHER" id="PTHR45569:SF1">
    <property type="entry name" value="SENSOR PROTEIN KDPD"/>
    <property type="match status" value="1"/>
</dbReference>
<evidence type="ECO:0000256" key="11">
    <source>
        <dbReference type="ARBA" id="ARBA00023012"/>
    </source>
</evidence>
<evidence type="ECO:0000256" key="4">
    <source>
        <dbReference type="ARBA" id="ARBA00022553"/>
    </source>
</evidence>
<dbReference type="CDD" id="cd00082">
    <property type="entry name" value="HisKA"/>
    <property type="match status" value="1"/>
</dbReference>
<dbReference type="Pfam" id="PF13493">
    <property type="entry name" value="DUF4118"/>
    <property type="match status" value="1"/>
</dbReference>
<feature type="domain" description="Histidine kinase" evidence="14">
    <location>
        <begin position="664"/>
        <end position="881"/>
    </location>
</feature>
<dbReference type="PRINTS" id="PR00344">
    <property type="entry name" value="BCTRLSENSOR"/>
</dbReference>
<dbReference type="Gene3D" id="3.40.50.620">
    <property type="entry name" value="HUPs"/>
    <property type="match status" value="1"/>
</dbReference>
<dbReference type="SUPFAM" id="SSF55874">
    <property type="entry name" value="ATPase domain of HSP90 chaperone/DNA topoisomerase II/histidine kinase"/>
    <property type="match status" value="1"/>
</dbReference>
<dbReference type="RefSeq" id="WP_259057828.1">
    <property type="nucleotide sequence ID" value="NZ_JANUCT010000031.1"/>
</dbReference>
<dbReference type="InterPro" id="IPR003852">
    <property type="entry name" value="Sig_transdc_His_kinase_KdpD_N"/>
</dbReference>
<dbReference type="InterPro" id="IPR003661">
    <property type="entry name" value="HisK_dim/P_dom"/>
</dbReference>
<dbReference type="EC" id="2.7.13.3" evidence="3"/>
<dbReference type="InterPro" id="IPR036890">
    <property type="entry name" value="HATPase_C_sf"/>
</dbReference>
<dbReference type="Gene3D" id="3.30.565.10">
    <property type="entry name" value="Histidine kinase-like ATPase, C-terminal domain"/>
    <property type="match status" value="1"/>
</dbReference>
<keyword evidence="7" id="KW-0547">Nucleotide-binding</keyword>
<dbReference type="GO" id="GO:0005886">
    <property type="term" value="C:plasma membrane"/>
    <property type="evidence" value="ECO:0007669"/>
    <property type="project" value="TreeGrafter"/>
</dbReference>
<evidence type="ECO:0000256" key="2">
    <source>
        <dbReference type="ARBA" id="ARBA00004141"/>
    </source>
</evidence>
<dbReference type="InterPro" id="IPR027417">
    <property type="entry name" value="P-loop_NTPase"/>
</dbReference>
<keyword evidence="12 13" id="KW-0472">Membrane</keyword>
<dbReference type="InterPro" id="IPR014729">
    <property type="entry name" value="Rossmann-like_a/b/a_fold"/>
</dbReference>
<reference evidence="15" key="1">
    <citation type="submission" date="2022-08" db="EMBL/GenBank/DDBJ databases">
        <title>Genomic Encyclopedia of Type Strains, Phase III (KMG-III): the genomes of soil and plant-associated and newly described type strains.</title>
        <authorList>
            <person name="Whitman W."/>
        </authorList>
    </citation>
    <scope>NUCLEOTIDE SEQUENCE</scope>
    <source>
        <strain evidence="15">HMT 1</strain>
    </source>
</reference>
<dbReference type="Proteomes" id="UP001204445">
    <property type="component" value="Unassembled WGS sequence"/>
</dbReference>
<dbReference type="InterPro" id="IPR003594">
    <property type="entry name" value="HATPase_dom"/>
</dbReference>
<dbReference type="Pfam" id="PF02518">
    <property type="entry name" value="HATPase_c"/>
    <property type="match status" value="1"/>
</dbReference>
<keyword evidence="10 13" id="KW-1133">Transmembrane helix</keyword>
<evidence type="ECO:0000256" key="1">
    <source>
        <dbReference type="ARBA" id="ARBA00000085"/>
    </source>
</evidence>
<protein>
    <recommendedName>
        <fullName evidence="3">histidine kinase</fullName>
        <ecNumber evidence="3">2.7.13.3</ecNumber>
    </recommendedName>
</protein>
<evidence type="ECO:0000256" key="12">
    <source>
        <dbReference type="ARBA" id="ARBA00023136"/>
    </source>
</evidence>
<evidence type="ECO:0000313" key="16">
    <source>
        <dbReference type="Proteomes" id="UP001204445"/>
    </source>
</evidence>
<dbReference type="Pfam" id="PF00512">
    <property type="entry name" value="HisKA"/>
    <property type="match status" value="1"/>
</dbReference>
<dbReference type="InterPro" id="IPR025201">
    <property type="entry name" value="KdpD_TM"/>
</dbReference>
<organism evidence="15 16">
    <name type="scientific">Methylohalomonas lacus</name>
    <dbReference type="NCBI Taxonomy" id="398773"/>
    <lineage>
        <taxon>Bacteria</taxon>
        <taxon>Pseudomonadati</taxon>
        <taxon>Pseudomonadota</taxon>
        <taxon>Gammaproteobacteria</taxon>
        <taxon>Methylohalomonadales</taxon>
        <taxon>Methylohalomonadaceae</taxon>
        <taxon>Methylohalomonas</taxon>
    </lineage>
</organism>
<evidence type="ECO:0000313" key="15">
    <source>
        <dbReference type="EMBL" id="MCS3904625.1"/>
    </source>
</evidence>
<name>A0AAE3HMJ3_9GAMM</name>
<dbReference type="InterPro" id="IPR038318">
    <property type="entry name" value="KdpD_sf"/>
</dbReference>
<dbReference type="Pfam" id="PF00582">
    <property type="entry name" value="Usp"/>
    <property type="match status" value="1"/>
</dbReference>
<feature type="transmembrane region" description="Helical" evidence="13">
    <location>
        <begin position="395"/>
        <end position="412"/>
    </location>
</feature>
<keyword evidence="11" id="KW-0902">Two-component regulatory system</keyword>
<dbReference type="InterPro" id="IPR004358">
    <property type="entry name" value="Sig_transdc_His_kin-like_C"/>
</dbReference>
<dbReference type="EMBL" id="JANUCT010000031">
    <property type="protein sequence ID" value="MCS3904625.1"/>
    <property type="molecule type" value="Genomic_DNA"/>
</dbReference>
<evidence type="ECO:0000256" key="13">
    <source>
        <dbReference type="SAM" id="Phobius"/>
    </source>
</evidence>
<evidence type="ECO:0000256" key="3">
    <source>
        <dbReference type="ARBA" id="ARBA00012438"/>
    </source>
</evidence>
<dbReference type="SUPFAM" id="SSF52402">
    <property type="entry name" value="Adenine nucleotide alpha hydrolases-like"/>
    <property type="match status" value="1"/>
</dbReference>
<keyword evidence="4" id="KW-0597">Phosphoprotein</keyword>
<dbReference type="SUPFAM" id="SSF47384">
    <property type="entry name" value="Homodimeric domain of signal transducing histidine kinase"/>
    <property type="match status" value="1"/>
</dbReference>
<comment type="subcellular location">
    <subcellularLocation>
        <location evidence="2">Membrane</location>
        <topology evidence="2">Multi-pass membrane protein</topology>
    </subcellularLocation>
</comment>
<dbReference type="InterPro" id="IPR005467">
    <property type="entry name" value="His_kinase_dom"/>
</dbReference>
<dbReference type="GO" id="GO:0000155">
    <property type="term" value="F:phosphorelay sensor kinase activity"/>
    <property type="evidence" value="ECO:0007669"/>
    <property type="project" value="InterPro"/>
</dbReference>
<evidence type="ECO:0000256" key="10">
    <source>
        <dbReference type="ARBA" id="ARBA00022989"/>
    </source>
</evidence>
<evidence type="ECO:0000256" key="5">
    <source>
        <dbReference type="ARBA" id="ARBA00022679"/>
    </source>
</evidence>
<keyword evidence="9" id="KW-0067">ATP-binding</keyword>
<dbReference type="GO" id="GO:0005737">
    <property type="term" value="C:cytoplasm"/>
    <property type="evidence" value="ECO:0007669"/>
    <property type="project" value="UniProtKB-ARBA"/>
</dbReference>
<evidence type="ECO:0000256" key="6">
    <source>
        <dbReference type="ARBA" id="ARBA00022692"/>
    </source>
</evidence>
<evidence type="ECO:0000256" key="9">
    <source>
        <dbReference type="ARBA" id="ARBA00022840"/>
    </source>
</evidence>
<evidence type="ECO:0000259" key="14">
    <source>
        <dbReference type="PROSITE" id="PS50109"/>
    </source>
</evidence>
<dbReference type="Gene3D" id="3.30.450.40">
    <property type="match status" value="1"/>
</dbReference>
<dbReference type="GO" id="GO:0005524">
    <property type="term" value="F:ATP binding"/>
    <property type="evidence" value="ECO:0007669"/>
    <property type="project" value="UniProtKB-KW"/>
</dbReference>
<evidence type="ECO:0000256" key="8">
    <source>
        <dbReference type="ARBA" id="ARBA00022777"/>
    </source>
</evidence>
<keyword evidence="16" id="KW-1185">Reference proteome</keyword>
<feature type="transmembrane region" description="Helical" evidence="13">
    <location>
        <begin position="471"/>
        <end position="489"/>
    </location>
</feature>
<evidence type="ECO:0000256" key="7">
    <source>
        <dbReference type="ARBA" id="ARBA00022741"/>
    </source>
</evidence>